<keyword evidence="8" id="KW-1185">Reference proteome</keyword>
<dbReference type="Gramene" id="Pp3c22_2930V3.1">
    <property type="protein sequence ID" value="Pp3c22_2930V3.1"/>
    <property type="gene ID" value="Pp3c22_2930"/>
</dbReference>
<dbReference type="Proteomes" id="UP000006727">
    <property type="component" value="Chromosome 22"/>
</dbReference>
<dbReference type="Pfam" id="PF14215">
    <property type="entry name" value="bHLH-MYC_N"/>
    <property type="match status" value="1"/>
</dbReference>
<keyword evidence="3" id="KW-0804">Transcription</keyword>
<reference evidence="6 8" key="1">
    <citation type="journal article" date="2008" name="Science">
        <title>The Physcomitrella genome reveals evolutionary insights into the conquest of land by plants.</title>
        <authorList>
            <person name="Rensing S."/>
            <person name="Lang D."/>
            <person name="Zimmer A."/>
            <person name="Terry A."/>
            <person name="Salamov A."/>
            <person name="Shapiro H."/>
            <person name="Nishiyama T."/>
            <person name="Perroud P.-F."/>
            <person name="Lindquist E."/>
            <person name="Kamisugi Y."/>
            <person name="Tanahashi T."/>
            <person name="Sakakibara K."/>
            <person name="Fujita T."/>
            <person name="Oishi K."/>
            <person name="Shin-I T."/>
            <person name="Kuroki Y."/>
            <person name="Toyoda A."/>
            <person name="Suzuki Y."/>
            <person name="Hashimoto A."/>
            <person name="Yamaguchi K."/>
            <person name="Sugano A."/>
            <person name="Kohara Y."/>
            <person name="Fujiyama A."/>
            <person name="Anterola A."/>
            <person name="Aoki S."/>
            <person name="Ashton N."/>
            <person name="Barbazuk W.B."/>
            <person name="Barker E."/>
            <person name="Bennetzen J."/>
            <person name="Bezanilla M."/>
            <person name="Blankenship R."/>
            <person name="Cho S.H."/>
            <person name="Dutcher S."/>
            <person name="Estelle M."/>
            <person name="Fawcett J.A."/>
            <person name="Gundlach H."/>
            <person name="Hanada K."/>
            <person name="Heyl A."/>
            <person name="Hicks K.A."/>
            <person name="Hugh J."/>
            <person name="Lohr M."/>
            <person name="Mayer K."/>
            <person name="Melkozernov A."/>
            <person name="Murata T."/>
            <person name="Nelson D."/>
            <person name="Pils B."/>
            <person name="Prigge M."/>
            <person name="Reiss B."/>
            <person name="Renner T."/>
            <person name="Rombauts S."/>
            <person name="Rushton P."/>
            <person name="Sanderfoot A."/>
            <person name="Schween G."/>
            <person name="Shiu S.-H."/>
            <person name="Stueber K."/>
            <person name="Theodoulou F.L."/>
            <person name="Tu H."/>
            <person name="Van de Peer Y."/>
            <person name="Verrier P.J."/>
            <person name="Waters E."/>
            <person name="Wood A."/>
            <person name="Yang L."/>
            <person name="Cove D."/>
            <person name="Cuming A."/>
            <person name="Hasebe M."/>
            <person name="Lucas S."/>
            <person name="Mishler D.B."/>
            <person name="Reski R."/>
            <person name="Grigoriev I."/>
            <person name="Quatrano R.S."/>
            <person name="Boore J.L."/>
        </authorList>
    </citation>
    <scope>NUCLEOTIDE SEQUENCE [LARGE SCALE GENOMIC DNA]</scope>
    <source>
        <strain evidence="7 8">cv. Gransden 2004</strain>
    </source>
</reference>
<reference evidence="7" key="3">
    <citation type="submission" date="2020-12" db="UniProtKB">
        <authorList>
            <consortium name="EnsemblPlants"/>
        </authorList>
    </citation>
    <scope>IDENTIFICATION</scope>
</reference>
<dbReference type="PANTHER" id="PTHR46266:SF4">
    <property type="entry name" value="TRANSCRIPTION FACTOR TT8"/>
    <property type="match status" value="1"/>
</dbReference>
<evidence type="ECO:0000313" key="8">
    <source>
        <dbReference type="Proteomes" id="UP000006727"/>
    </source>
</evidence>
<reference evidence="6 8" key="2">
    <citation type="journal article" date="2018" name="Plant J.">
        <title>The Physcomitrella patens chromosome-scale assembly reveals moss genome structure and evolution.</title>
        <authorList>
            <person name="Lang D."/>
            <person name="Ullrich K.K."/>
            <person name="Murat F."/>
            <person name="Fuchs J."/>
            <person name="Jenkins J."/>
            <person name="Haas F.B."/>
            <person name="Piednoel M."/>
            <person name="Gundlach H."/>
            <person name="Van Bel M."/>
            <person name="Meyberg R."/>
            <person name="Vives C."/>
            <person name="Morata J."/>
            <person name="Symeonidi A."/>
            <person name="Hiss M."/>
            <person name="Muchero W."/>
            <person name="Kamisugi Y."/>
            <person name="Saleh O."/>
            <person name="Blanc G."/>
            <person name="Decker E.L."/>
            <person name="van Gessel N."/>
            <person name="Grimwood J."/>
            <person name="Hayes R.D."/>
            <person name="Graham S.W."/>
            <person name="Gunter L.E."/>
            <person name="McDaniel S.F."/>
            <person name="Hoernstein S.N.W."/>
            <person name="Larsson A."/>
            <person name="Li F.W."/>
            <person name="Perroud P.F."/>
            <person name="Phillips J."/>
            <person name="Ranjan P."/>
            <person name="Rokshar D.S."/>
            <person name="Rothfels C.J."/>
            <person name="Schneider L."/>
            <person name="Shu S."/>
            <person name="Stevenson D.W."/>
            <person name="Thummler F."/>
            <person name="Tillich M."/>
            <person name="Villarreal Aguilar J.C."/>
            <person name="Widiez T."/>
            <person name="Wong G.K."/>
            <person name="Wymore A."/>
            <person name="Zhang Y."/>
            <person name="Zimmer A.D."/>
            <person name="Quatrano R.S."/>
            <person name="Mayer K.F.X."/>
            <person name="Goodstein D."/>
            <person name="Casacuberta J.M."/>
            <person name="Vandepoele K."/>
            <person name="Reski R."/>
            <person name="Cuming A.C."/>
            <person name="Tuskan G.A."/>
            <person name="Maumus F."/>
            <person name="Salse J."/>
            <person name="Schmutz J."/>
            <person name="Rensing S.A."/>
        </authorList>
    </citation>
    <scope>NUCLEOTIDE SEQUENCE [LARGE SCALE GENOMIC DNA]</scope>
    <source>
        <strain evidence="7 8">cv. Gransden 2004</strain>
    </source>
</reference>
<keyword evidence="2" id="KW-0010">Activator</keyword>
<organism evidence="6">
    <name type="scientific">Physcomitrium patens</name>
    <name type="common">Spreading-leaved earth moss</name>
    <name type="synonym">Physcomitrella patens</name>
    <dbReference type="NCBI Taxonomy" id="3218"/>
    <lineage>
        <taxon>Eukaryota</taxon>
        <taxon>Viridiplantae</taxon>
        <taxon>Streptophyta</taxon>
        <taxon>Embryophyta</taxon>
        <taxon>Bryophyta</taxon>
        <taxon>Bryophytina</taxon>
        <taxon>Bryopsida</taxon>
        <taxon>Funariidae</taxon>
        <taxon>Funariales</taxon>
        <taxon>Funariaceae</taxon>
        <taxon>Physcomitrium</taxon>
    </lineage>
</organism>
<evidence type="ECO:0000256" key="3">
    <source>
        <dbReference type="ARBA" id="ARBA00023163"/>
    </source>
</evidence>
<sequence length="490" mass="55870">MTLKCIFLKLLERAYRYVIRVSRRFDEVTYTRDMRLPFVACDVSNGILPCVKDAHTPCAERCRKSESANASRNRERGVEMWSRQSRWSCFLVWKIGVRLSNYFQHVVRLGVIKATAVSEDVSLRSCARVPSTCEVFADLYNRAGKPTHLDTSVYERNSTEEQTIGNSPHVKHFSASEIFTGMTPELPSKLRLQLQVATLEKNWTYSAFWKPAFVNQKKILVWGDGYYNGVIKTYKTIHGMELTPKEFGLQRSQQLRDLCLTLDSRTRDQHASKPFALKVDDLADPEWFFLLSMIYDFAENEGMVGKTAARGQYTWLRQAHEQETAVFTRSLPAKSSNIQTVVCIPLKNGVLEFGTSEDVPDDSKLVQSILAFFMEPLNRTPSKNTVSSERKRVHSETTRQKLVCAGHLSQLESSVARSPKRVKRSSFSTAETGEAIPLNNENIQMEPSCEGPRISNRCDEIKKDASRPNTFHAWKKNPAPLQKCLHPEKL</sequence>
<evidence type="ECO:0000259" key="5">
    <source>
        <dbReference type="Pfam" id="PF14215"/>
    </source>
</evidence>
<dbReference type="InterPro" id="IPR025610">
    <property type="entry name" value="MYC/MYB_N"/>
</dbReference>
<evidence type="ECO:0000256" key="1">
    <source>
        <dbReference type="ARBA" id="ARBA00023015"/>
    </source>
</evidence>
<keyword evidence="1" id="KW-0805">Transcription regulation</keyword>
<dbReference type="EnsemblPlants" id="Pp3c22_2930V3.1">
    <property type="protein sequence ID" value="Pp3c22_2930V3.1"/>
    <property type="gene ID" value="Pp3c22_2930"/>
</dbReference>
<dbReference type="PANTHER" id="PTHR46266">
    <property type="entry name" value="TRANSCRIPTION FACTOR TT8"/>
    <property type="match status" value="1"/>
</dbReference>
<dbReference type="PaxDb" id="3218-PP1S266_21V6.1"/>
<feature type="region of interest" description="Disordered" evidence="4">
    <location>
        <begin position="415"/>
        <end position="456"/>
    </location>
</feature>
<proteinExistence type="predicted"/>
<name>A0A2K1IM19_PHYPA</name>
<evidence type="ECO:0000313" key="6">
    <source>
        <dbReference type="EMBL" id="PNR30321.1"/>
    </source>
</evidence>
<accession>A0A2K1IM19</accession>
<gene>
    <name evidence="6" type="ORF">PHYPA_026637</name>
</gene>
<dbReference type="EMBL" id="ABEU02000022">
    <property type="protein sequence ID" value="PNR30321.1"/>
    <property type="molecule type" value="Genomic_DNA"/>
</dbReference>
<feature type="domain" description="Transcription factor MYC/MYB N-terminal" evidence="5">
    <location>
        <begin position="191"/>
        <end position="373"/>
    </location>
</feature>
<dbReference type="InParanoid" id="A0A2K1IM19"/>
<protein>
    <recommendedName>
        <fullName evidence="5">Transcription factor MYC/MYB N-terminal domain-containing protein</fullName>
    </recommendedName>
</protein>
<evidence type="ECO:0000256" key="2">
    <source>
        <dbReference type="ARBA" id="ARBA00023159"/>
    </source>
</evidence>
<dbReference type="STRING" id="3218.A0A2K1IM19"/>
<evidence type="ECO:0000256" key="4">
    <source>
        <dbReference type="SAM" id="MobiDB-lite"/>
    </source>
</evidence>
<evidence type="ECO:0000313" key="7">
    <source>
        <dbReference type="EnsemblPlants" id="Pp3c22_2930V3.1"/>
    </source>
</evidence>
<dbReference type="AlphaFoldDB" id="A0A2K1IM19"/>